<dbReference type="SUPFAM" id="SSF57667">
    <property type="entry name" value="beta-beta-alpha zinc fingers"/>
    <property type="match status" value="1"/>
</dbReference>
<organism evidence="10 11">
    <name type="scientific">Gomphillus americanus</name>
    <dbReference type="NCBI Taxonomy" id="1940652"/>
    <lineage>
        <taxon>Eukaryota</taxon>
        <taxon>Fungi</taxon>
        <taxon>Dikarya</taxon>
        <taxon>Ascomycota</taxon>
        <taxon>Pezizomycotina</taxon>
        <taxon>Lecanoromycetes</taxon>
        <taxon>OSLEUM clade</taxon>
        <taxon>Ostropomycetidae</taxon>
        <taxon>Ostropales</taxon>
        <taxon>Graphidaceae</taxon>
        <taxon>Gomphilloideae</taxon>
        <taxon>Gomphillus</taxon>
    </lineage>
</organism>
<sequence length="554" mass="59767">MLVRNSTGRNVSLLNEESTIPGGELQRSSLPSISAFFSDQRERRDSHASTACHSPFNSSSRNLKAASAGGAASSNSSPTLSDCSTQVEVEEEGLPTTTTTAALFPKSRYSPEHKEARIFGVTTFPRRPAGPTPLLKLDSQSDSDTSSHNFNNSSRSSTTTTSSSLPSLSRSSSSTSSSTSSFNIHTPSTPTSFTHHHHHHLDAMDQAKAAAYQPTMLTPSAITTDAFLYGLHRHSIPAASNQYFSIVQQPLPQGPIPLTNSSPPMYSMDSPTTSLNMMDSYLPLQQQQQQQAIPFAPYPQELIPGSMSRPSNAQSIIATSPSDTSNNSAPKIAKKKYPCPHAVKYNCSDTFTTSGHAARHGKKHTGEKNIHCPVCDKAFTRKDNMKQHERTHRNKGEASKVAEAVETSKRAAHHQSSLSKSSTHSSTEVDTDDNPPKVSNPQATIRAAQQQQRRPQVQQVPPSLTSPTAADIPMPVTLDSSETLQPVAPSLQVEPMDRTFNNIFDHSFISRSQENILGRPVIFERTTSTGSGFSADGEGESPGLDALAMAAELC</sequence>
<feature type="compositionally biased region" description="Low complexity" evidence="8">
    <location>
        <begin position="414"/>
        <end position="426"/>
    </location>
</feature>
<feature type="compositionally biased region" description="Low complexity" evidence="8">
    <location>
        <begin position="146"/>
        <end position="193"/>
    </location>
</feature>
<gene>
    <name evidence="10" type="ORF">GOMPHAMPRED_003328</name>
</gene>
<feature type="compositionally biased region" description="Polar residues" evidence="8">
    <location>
        <begin position="78"/>
        <end position="87"/>
    </location>
</feature>
<feature type="compositionally biased region" description="Basic and acidic residues" evidence="8">
    <location>
        <begin position="383"/>
        <end position="400"/>
    </location>
</feature>
<dbReference type="GO" id="GO:0000785">
    <property type="term" value="C:chromatin"/>
    <property type="evidence" value="ECO:0007669"/>
    <property type="project" value="TreeGrafter"/>
</dbReference>
<feature type="region of interest" description="Disordered" evidence="8">
    <location>
        <begin position="39"/>
        <end position="201"/>
    </location>
</feature>
<keyword evidence="4 7" id="KW-0863">Zinc-finger</keyword>
<dbReference type="GO" id="GO:0000978">
    <property type="term" value="F:RNA polymerase II cis-regulatory region sequence-specific DNA binding"/>
    <property type="evidence" value="ECO:0007669"/>
    <property type="project" value="InterPro"/>
</dbReference>
<keyword evidence="3" id="KW-0677">Repeat</keyword>
<reference evidence="10" key="1">
    <citation type="submission" date="2021-03" db="EMBL/GenBank/DDBJ databases">
        <authorList>
            <person name="Tagirdzhanova G."/>
        </authorList>
    </citation>
    <scope>NUCLEOTIDE SEQUENCE</scope>
</reference>
<dbReference type="GO" id="GO:0008270">
    <property type="term" value="F:zinc ion binding"/>
    <property type="evidence" value="ECO:0007669"/>
    <property type="project" value="UniProtKB-KW"/>
</dbReference>
<dbReference type="GO" id="GO:0000981">
    <property type="term" value="F:DNA-binding transcription factor activity, RNA polymerase II-specific"/>
    <property type="evidence" value="ECO:0007669"/>
    <property type="project" value="InterPro"/>
</dbReference>
<dbReference type="Gene3D" id="3.30.160.60">
    <property type="entry name" value="Classic Zinc Finger"/>
    <property type="match status" value="1"/>
</dbReference>
<feature type="domain" description="C2H2-type" evidence="9">
    <location>
        <begin position="337"/>
        <end position="369"/>
    </location>
</feature>
<feature type="region of interest" description="Disordered" evidence="8">
    <location>
        <begin position="1"/>
        <end position="26"/>
    </location>
</feature>
<dbReference type="FunFam" id="3.30.160.60:FF:002343">
    <property type="entry name" value="Zinc finger protein 33A"/>
    <property type="match status" value="1"/>
</dbReference>
<keyword evidence="5" id="KW-0862">Zinc</keyword>
<keyword evidence="6" id="KW-0539">Nucleus</keyword>
<dbReference type="OrthoDB" id="6365676at2759"/>
<dbReference type="PANTHER" id="PTHR40626:SF11">
    <property type="entry name" value="ZINC FINGER PROTEIN YPR022C"/>
    <property type="match status" value="1"/>
</dbReference>
<dbReference type="PROSITE" id="PS50157">
    <property type="entry name" value="ZINC_FINGER_C2H2_2"/>
    <property type="match status" value="2"/>
</dbReference>
<dbReference type="AlphaFoldDB" id="A0A8H3EHH0"/>
<dbReference type="InterPro" id="IPR036236">
    <property type="entry name" value="Znf_C2H2_sf"/>
</dbReference>
<evidence type="ECO:0000256" key="6">
    <source>
        <dbReference type="ARBA" id="ARBA00023242"/>
    </source>
</evidence>
<evidence type="ECO:0000256" key="8">
    <source>
        <dbReference type="SAM" id="MobiDB-lite"/>
    </source>
</evidence>
<dbReference type="InterPro" id="IPR051059">
    <property type="entry name" value="VerF-like"/>
</dbReference>
<evidence type="ECO:0000313" key="11">
    <source>
        <dbReference type="Proteomes" id="UP000664169"/>
    </source>
</evidence>
<keyword evidence="11" id="KW-1185">Reference proteome</keyword>
<feature type="compositionally biased region" description="Polar residues" evidence="8">
    <location>
        <begin position="1"/>
        <end position="18"/>
    </location>
</feature>
<proteinExistence type="predicted"/>
<protein>
    <recommendedName>
        <fullName evidence="9">C2H2-type domain-containing protein</fullName>
    </recommendedName>
</protein>
<dbReference type="PROSITE" id="PS00028">
    <property type="entry name" value="ZINC_FINGER_C2H2_1"/>
    <property type="match status" value="1"/>
</dbReference>
<dbReference type="Proteomes" id="UP000664169">
    <property type="component" value="Unassembled WGS sequence"/>
</dbReference>
<feature type="compositionally biased region" description="Polar residues" evidence="8">
    <location>
        <begin position="48"/>
        <end position="62"/>
    </location>
</feature>
<keyword evidence="2" id="KW-0479">Metal-binding</keyword>
<evidence type="ECO:0000256" key="3">
    <source>
        <dbReference type="ARBA" id="ARBA00022737"/>
    </source>
</evidence>
<comment type="caution">
    <text evidence="10">The sequence shown here is derived from an EMBL/GenBank/DDBJ whole genome shotgun (WGS) entry which is preliminary data.</text>
</comment>
<name>A0A8H3EHH0_9LECA</name>
<evidence type="ECO:0000256" key="4">
    <source>
        <dbReference type="ARBA" id="ARBA00022771"/>
    </source>
</evidence>
<evidence type="ECO:0000256" key="7">
    <source>
        <dbReference type="PROSITE-ProRule" id="PRU00042"/>
    </source>
</evidence>
<dbReference type="SMART" id="SM00355">
    <property type="entry name" value="ZnF_C2H2"/>
    <property type="match status" value="1"/>
</dbReference>
<accession>A0A8H3EHH0</accession>
<feature type="compositionally biased region" description="Low complexity" evidence="8">
    <location>
        <begin position="65"/>
        <end position="77"/>
    </location>
</feature>
<dbReference type="GO" id="GO:0005634">
    <property type="term" value="C:nucleus"/>
    <property type="evidence" value="ECO:0007669"/>
    <property type="project" value="UniProtKB-SubCell"/>
</dbReference>
<feature type="compositionally biased region" description="Low complexity" evidence="8">
    <location>
        <begin position="446"/>
        <end position="462"/>
    </location>
</feature>
<dbReference type="EMBL" id="CAJPDQ010000002">
    <property type="protein sequence ID" value="CAF9905700.1"/>
    <property type="molecule type" value="Genomic_DNA"/>
</dbReference>
<dbReference type="PANTHER" id="PTHR40626">
    <property type="entry name" value="MIP31509P"/>
    <property type="match status" value="1"/>
</dbReference>
<dbReference type="InterPro" id="IPR013087">
    <property type="entry name" value="Znf_C2H2_type"/>
</dbReference>
<evidence type="ECO:0000256" key="5">
    <source>
        <dbReference type="ARBA" id="ARBA00022833"/>
    </source>
</evidence>
<evidence type="ECO:0000256" key="1">
    <source>
        <dbReference type="ARBA" id="ARBA00004123"/>
    </source>
</evidence>
<feature type="domain" description="C2H2-type" evidence="9">
    <location>
        <begin position="370"/>
        <end position="397"/>
    </location>
</feature>
<feature type="region of interest" description="Disordered" evidence="8">
    <location>
        <begin position="383"/>
        <end position="474"/>
    </location>
</feature>
<evidence type="ECO:0000313" key="10">
    <source>
        <dbReference type="EMBL" id="CAF9905700.1"/>
    </source>
</evidence>
<comment type="subcellular location">
    <subcellularLocation>
        <location evidence="1">Nucleus</location>
    </subcellularLocation>
</comment>
<evidence type="ECO:0000256" key="2">
    <source>
        <dbReference type="ARBA" id="ARBA00022723"/>
    </source>
</evidence>
<evidence type="ECO:0000259" key="9">
    <source>
        <dbReference type="PROSITE" id="PS50157"/>
    </source>
</evidence>